<dbReference type="Pfam" id="PF00557">
    <property type="entry name" value="Peptidase_M24"/>
    <property type="match status" value="1"/>
</dbReference>
<comment type="caution">
    <text evidence="10">The sequence shown here is derived from an EMBL/GenBank/DDBJ whole genome shotgun (WGS) entry which is preliminary data.</text>
</comment>
<evidence type="ECO:0000256" key="1">
    <source>
        <dbReference type="ARBA" id="ARBA00001424"/>
    </source>
</evidence>
<dbReference type="PANTHER" id="PTHR43226:SF4">
    <property type="entry name" value="XAA-PRO AMINOPEPTIDASE 3"/>
    <property type="match status" value="1"/>
</dbReference>
<keyword evidence="10" id="KW-0031">Aminopeptidase</keyword>
<evidence type="ECO:0000313" key="11">
    <source>
        <dbReference type="Proteomes" id="UP001501285"/>
    </source>
</evidence>
<dbReference type="SUPFAM" id="SSF53092">
    <property type="entry name" value="Creatinase/prolidase N-terminal domain"/>
    <property type="match status" value="1"/>
</dbReference>
<dbReference type="InterPro" id="IPR000994">
    <property type="entry name" value="Pept_M24"/>
</dbReference>
<comment type="catalytic activity">
    <reaction evidence="1">
        <text>Release of any N-terminal amino acid, including proline, that is linked to proline, even from a dipeptide or tripeptide.</text>
        <dbReference type="EC" id="3.4.11.9"/>
    </reaction>
</comment>
<feature type="domain" description="Aminopeptidase P N-terminal" evidence="9">
    <location>
        <begin position="57"/>
        <end position="196"/>
    </location>
</feature>
<dbReference type="InterPro" id="IPR029149">
    <property type="entry name" value="Creatin/AminoP/Spt16_N"/>
</dbReference>
<feature type="compositionally biased region" description="Low complexity" evidence="8">
    <location>
        <begin position="1"/>
        <end position="15"/>
    </location>
</feature>
<dbReference type="Gene3D" id="3.90.230.10">
    <property type="entry name" value="Creatinase/methionine aminopeptidase superfamily"/>
    <property type="match status" value="1"/>
</dbReference>
<gene>
    <name evidence="10" type="ORF">GCM10009740_23050</name>
</gene>
<evidence type="ECO:0000256" key="4">
    <source>
        <dbReference type="ARBA" id="ARBA00012574"/>
    </source>
</evidence>
<name>A0ABN2UA59_9MICO</name>
<evidence type="ECO:0000256" key="8">
    <source>
        <dbReference type="SAM" id="MobiDB-lite"/>
    </source>
</evidence>
<dbReference type="InterPro" id="IPR007865">
    <property type="entry name" value="Aminopep_P_N"/>
</dbReference>
<dbReference type="SUPFAM" id="SSF55920">
    <property type="entry name" value="Creatinase/aminopeptidase"/>
    <property type="match status" value="1"/>
</dbReference>
<evidence type="ECO:0000313" key="10">
    <source>
        <dbReference type="EMBL" id="GAA2032356.1"/>
    </source>
</evidence>
<dbReference type="EMBL" id="BAAANB010000021">
    <property type="protein sequence ID" value="GAA2032356.1"/>
    <property type="molecule type" value="Genomic_DNA"/>
</dbReference>
<dbReference type="PANTHER" id="PTHR43226">
    <property type="entry name" value="XAA-PRO AMINOPEPTIDASE 3"/>
    <property type="match status" value="1"/>
</dbReference>
<sequence length="499" mass="53209">MSATTTQGATTQGATPRPPYAGTRPPRLHEAPGFVSGIARGWAEEAVRPVLVDGAAEAAAEHRRRLVERLPGRTVVVASGRAPQRNGDAAYGFRPDSDFVWLTGCQVEGATLVLRAGAAEAAGGTLFLPPAARPGENAFFGDASHGELWVGSSPGLREWAEALQIDVRPVGELPTTLAGCGGALASPSVDDDTVARHGLVRDADLSAALSDLRMIKDDWEIRELRRAIDATVGGFEAVMGEVPAAVEGLGERWLQGTFDRHARTHGNGPGYSTIVGSGPHAPTLHWVRCDGPVLPDAPLLLDMGVESTTLYTADVTRTVPPSGTFSREQREVHDLVERAHRAGMAQVRPGVQYTDFHFAAMEVVATGLHDWGLLDVSVDEALSPEGQQHRRYLVCGIGHHLGLDVHDCMSSAYEQYMGAPLEPGMVLTVEPGLYFHAHDLTVPPELRGVGVRLEDDLLVTPEGNEVLSAALPIDARGIEKWARRHGARATGRLGWGFGG</sequence>
<dbReference type="Gene3D" id="3.40.350.10">
    <property type="entry name" value="Creatinase/prolidase N-terminal domain"/>
    <property type="match status" value="1"/>
</dbReference>
<dbReference type="SMART" id="SM01011">
    <property type="entry name" value="AMP_N"/>
    <property type="match status" value="1"/>
</dbReference>
<keyword evidence="7" id="KW-0464">Manganese</keyword>
<evidence type="ECO:0000256" key="6">
    <source>
        <dbReference type="ARBA" id="ARBA00022801"/>
    </source>
</evidence>
<evidence type="ECO:0000256" key="3">
    <source>
        <dbReference type="ARBA" id="ARBA00008766"/>
    </source>
</evidence>
<keyword evidence="11" id="KW-1185">Reference proteome</keyword>
<comment type="cofactor">
    <cofactor evidence="2">
        <name>Mn(2+)</name>
        <dbReference type="ChEBI" id="CHEBI:29035"/>
    </cofactor>
</comment>
<evidence type="ECO:0000256" key="2">
    <source>
        <dbReference type="ARBA" id="ARBA00001936"/>
    </source>
</evidence>
<dbReference type="CDD" id="cd01087">
    <property type="entry name" value="Prolidase"/>
    <property type="match status" value="1"/>
</dbReference>
<evidence type="ECO:0000256" key="5">
    <source>
        <dbReference type="ARBA" id="ARBA00022723"/>
    </source>
</evidence>
<feature type="region of interest" description="Disordered" evidence="8">
    <location>
        <begin position="1"/>
        <end position="32"/>
    </location>
</feature>
<dbReference type="InterPro" id="IPR036005">
    <property type="entry name" value="Creatinase/aminopeptidase-like"/>
</dbReference>
<organism evidence="10 11">
    <name type="scientific">Terrabacter terrae</name>
    <dbReference type="NCBI Taxonomy" id="318434"/>
    <lineage>
        <taxon>Bacteria</taxon>
        <taxon>Bacillati</taxon>
        <taxon>Actinomycetota</taxon>
        <taxon>Actinomycetes</taxon>
        <taxon>Micrococcales</taxon>
        <taxon>Intrasporangiaceae</taxon>
        <taxon>Terrabacter</taxon>
    </lineage>
</organism>
<dbReference type="Pfam" id="PF05195">
    <property type="entry name" value="AMP_N"/>
    <property type="match status" value="1"/>
</dbReference>
<evidence type="ECO:0000256" key="7">
    <source>
        <dbReference type="ARBA" id="ARBA00023211"/>
    </source>
</evidence>
<evidence type="ECO:0000259" key="9">
    <source>
        <dbReference type="SMART" id="SM01011"/>
    </source>
</evidence>
<keyword evidence="5" id="KW-0479">Metal-binding</keyword>
<protein>
    <recommendedName>
        <fullName evidence="4">Xaa-Pro aminopeptidase</fullName>
        <ecNumber evidence="4">3.4.11.9</ecNumber>
    </recommendedName>
</protein>
<keyword evidence="10" id="KW-0645">Protease</keyword>
<dbReference type="EC" id="3.4.11.9" evidence="4"/>
<dbReference type="GO" id="GO:0004177">
    <property type="term" value="F:aminopeptidase activity"/>
    <property type="evidence" value="ECO:0007669"/>
    <property type="project" value="UniProtKB-KW"/>
</dbReference>
<reference evidence="10 11" key="1">
    <citation type="journal article" date="2019" name="Int. J. Syst. Evol. Microbiol.">
        <title>The Global Catalogue of Microorganisms (GCM) 10K type strain sequencing project: providing services to taxonomists for standard genome sequencing and annotation.</title>
        <authorList>
            <consortium name="The Broad Institute Genomics Platform"/>
            <consortium name="The Broad Institute Genome Sequencing Center for Infectious Disease"/>
            <person name="Wu L."/>
            <person name="Ma J."/>
        </authorList>
    </citation>
    <scope>NUCLEOTIDE SEQUENCE [LARGE SCALE GENOMIC DNA]</scope>
    <source>
        <strain evidence="10 11">JCM 14283</strain>
    </source>
</reference>
<proteinExistence type="inferred from homology"/>
<dbReference type="RefSeq" id="WP_343991404.1">
    <property type="nucleotide sequence ID" value="NZ_BAAANB010000021.1"/>
</dbReference>
<accession>A0ABN2UA59</accession>
<comment type="similarity">
    <text evidence="3">Belongs to the peptidase M24B family.</text>
</comment>
<keyword evidence="6" id="KW-0378">Hydrolase</keyword>
<dbReference type="InterPro" id="IPR052433">
    <property type="entry name" value="X-Pro_dipept-like"/>
</dbReference>
<dbReference type="Proteomes" id="UP001501285">
    <property type="component" value="Unassembled WGS sequence"/>
</dbReference>